<protein>
    <recommendedName>
        <fullName evidence="3">Methyltransferase domain protein</fullName>
    </recommendedName>
</protein>
<name>A0A5B9WA15_9BACT</name>
<evidence type="ECO:0008006" key="3">
    <source>
        <dbReference type="Google" id="ProtNLM"/>
    </source>
</evidence>
<dbReference type="EMBL" id="CP042997">
    <property type="protein sequence ID" value="QEH37412.1"/>
    <property type="molecule type" value="Genomic_DNA"/>
</dbReference>
<keyword evidence="2" id="KW-1185">Reference proteome</keyword>
<dbReference type="AlphaFoldDB" id="A0A5B9WA15"/>
<evidence type="ECO:0000313" key="1">
    <source>
        <dbReference type="EMBL" id="QEH37412.1"/>
    </source>
</evidence>
<accession>A0A5B9WA15</accession>
<dbReference type="RefSeq" id="WP_168222120.1">
    <property type="nucleotide sequence ID" value="NZ_CP042997.1"/>
</dbReference>
<evidence type="ECO:0000313" key="2">
    <source>
        <dbReference type="Proteomes" id="UP000324233"/>
    </source>
</evidence>
<proteinExistence type="predicted"/>
<dbReference type="KEGG" id="agv:OJF2_60030"/>
<dbReference type="Pfam" id="PF13489">
    <property type="entry name" value="Methyltransf_23"/>
    <property type="match status" value="1"/>
</dbReference>
<reference evidence="1 2" key="1">
    <citation type="submission" date="2019-08" db="EMBL/GenBank/DDBJ databases">
        <title>Deep-cultivation of Planctomycetes and their phenomic and genomic characterization uncovers novel biology.</title>
        <authorList>
            <person name="Wiegand S."/>
            <person name="Jogler M."/>
            <person name="Boedeker C."/>
            <person name="Pinto D."/>
            <person name="Vollmers J."/>
            <person name="Rivas-Marin E."/>
            <person name="Kohn T."/>
            <person name="Peeters S.H."/>
            <person name="Heuer A."/>
            <person name="Rast P."/>
            <person name="Oberbeckmann S."/>
            <person name="Bunk B."/>
            <person name="Jeske O."/>
            <person name="Meyerdierks A."/>
            <person name="Storesund J.E."/>
            <person name="Kallscheuer N."/>
            <person name="Luecker S."/>
            <person name="Lage O.M."/>
            <person name="Pohl T."/>
            <person name="Merkel B.J."/>
            <person name="Hornburger P."/>
            <person name="Mueller R.-W."/>
            <person name="Bruemmer F."/>
            <person name="Labrenz M."/>
            <person name="Spormann A.M."/>
            <person name="Op den Camp H."/>
            <person name="Overmann J."/>
            <person name="Amann R."/>
            <person name="Jetten M.S.M."/>
            <person name="Mascher T."/>
            <person name="Medema M.H."/>
            <person name="Devos D.P."/>
            <person name="Kaster A.-K."/>
            <person name="Ovreas L."/>
            <person name="Rohde M."/>
            <person name="Galperin M.Y."/>
            <person name="Jogler C."/>
        </authorList>
    </citation>
    <scope>NUCLEOTIDE SEQUENCE [LARGE SCALE GENOMIC DNA]</scope>
    <source>
        <strain evidence="1 2">OJF2</strain>
    </source>
</reference>
<dbReference type="CDD" id="cd02440">
    <property type="entry name" value="AdoMet_MTases"/>
    <property type="match status" value="1"/>
</dbReference>
<dbReference type="InterPro" id="IPR029063">
    <property type="entry name" value="SAM-dependent_MTases_sf"/>
</dbReference>
<organism evidence="1 2">
    <name type="scientific">Aquisphaera giovannonii</name>
    <dbReference type="NCBI Taxonomy" id="406548"/>
    <lineage>
        <taxon>Bacteria</taxon>
        <taxon>Pseudomonadati</taxon>
        <taxon>Planctomycetota</taxon>
        <taxon>Planctomycetia</taxon>
        <taxon>Isosphaerales</taxon>
        <taxon>Isosphaeraceae</taxon>
        <taxon>Aquisphaera</taxon>
    </lineage>
</organism>
<dbReference type="SUPFAM" id="SSF53335">
    <property type="entry name" value="S-adenosyl-L-methionine-dependent methyltransferases"/>
    <property type="match status" value="1"/>
</dbReference>
<gene>
    <name evidence="1" type="ORF">OJF2_60030</name>
</gene>
<dbReference type="Gene3D" id="3.40.50.150">
    <property type="entry name" value="Vaccinia Virus protein VP39"/>
    <property type="match status" value="1"/>
</dbReference>
<dbReference type="Proteomes" id="UP000324233">
    <property type="component" value="Chromosome"/>
</dbReference>
<sequence>MLYDDEFYASQSGGSLRSAKAVVPYVVSLLAPKSVVDVGCGVGTWLSVFREQGVERVLGVDGDYVKADSLLIPADRFLPRDLSRSIGVGERFDLATSLEVAEHLPPDSGPHFVDELVKLADAVLFSAAIPEQGGVNHTNERWQSYWRELFAERGFLPVDCIRPQFWTDPRVMAFYSQNILLYVKKEVLDQRPDLKALADGAAIIPFDVVHPEQYRAGLANQRAVDSGLRTMLSRLPKAAVKTARRYLVRQ</sequence>